<evidence type="ECO:0000313" key="3">
    <source>
        <dbReference type="Proteomes" id="UP001501692"/>
    </source>
</evidence>
<protein>
    <recommendedName>
        <fullName evidence="4">DUF3592 domain-containing protein</fullName>
    </recommendedName>
</protein>
<feature type="transmembrane region" description="Helical" evidence="1">
    <location>
        <begin position="114"/>
        <end position="131"/>
    </location>
</feature>
<gene>
    <name evidence="2" type="ORF">GCM10023315_07650</name>
</gene>
<dbReference type="Proteomes" id="UP001501692">
    <property type="component" value="Unassembled WGS sequence"/>
</dbReference>
<dbReference type="EMBL" id="BAABJK010000004">
    <property type="protein sequence ID" value="GAA4962024.1"/>
    <property type="molecule type" value="Genomic_DNA"/>
</dbReference>
<evidence type="ECO:0000313" key="2">
    <source>
        <dbReference type="EMBL" id="GAA4962024.1"/>
    </source>
</evidence>
<accession>A0ABP9H5P4</accession>
<sequence length="160" mass="18743">MFGLNLSKYNKHIKVLSIIPVLIGLLTISESFLPNKNIETIVVSKKESYRAKFDRTTYNIYFENNNDQFTKEIFNDFEVGDNVTLTTSYFHEETSKITKKESGKIYENSTGEAYIQYIFAVIFLLPALSWIKKRSLSNKQSKYIIFIILFSFTDLYRILK</sequence>
<feature type="transmembrane region" description="Helical" evidence="1">
    <location>
        <begin position="143"/>
        <end position="159"/>
    </location>
</feature>
<reference evidence="3" key="1">
    <citation type="journal article" date="2019" name="Int. J. Syst. Evol. Microbiol.">
        <title>The Global Catalogue of Microorganisms (GCM) 10K type strain sequencing project: providing services to taxonomists for standard genome sequencing and annotation.</title>
        <authorList>
            <consortium name="The Broad Institute Genomics Platform"/>
            <consortium name="The Broad Institute Genome Sequencing Center for Infectious Disease"/>
            <person name="Wu L."/>
            <person name="Ma J."/>
        </authorList>
    </citation>
    <scope>NUCLEOTIDE SEQUENCE [LARGE SCALE GENOMIC DNA]</scope>
    <source>
        <strain evidence="3">JCM 18287</strain>
    </source>
</reference>
<keyword evidence="1" id="KW-1133">Transmembrane helix</keyword>
<organism evidence="2 3">
    <name type="scientific">Algibacter aquimarinus</name>
    <dbReference type="NCBI Taxonomy" id="1136748"/>
    <lineage>
        <taxon>Bacteria</taxon>
        <taxon>Pseudomonadati</taxon>
        <taxon>Bacteroidota</taxon>
        <taxon>Flavobacteriia</taxon>
        <taxon>Flavobacteriales</taxon>
        <taxon>Flavobacteriaceae</taxon>
        <taxon>Algibacter</taxon>
    </lineage>
</organism>
<name>A0ABP9H5P4_9FLAO</name>
<proteinExistence type="predicted"/>
<evidence type="ECO:0000256" key="1">
    <source>
        <dbReference type="SAM" id="Phobius"/>
    </source>
</evidence>
<keyword evidence="1" id="KW-0812">Transmembrane</keyword>
<keyword evidence="1" id="KW-0472">Membrane</keyword>
<evidence type="ECO:0008006" key="4">
    <source>
        <dbReference type="Google" id="ProtNLM"/>
    </source>
</evidence>
<feature type="transmembrane region" description="Helical" evidence="1">
    <location>
        <begin position="12"/>
        <end position="29"/>
    </location>
</feature>
<comment type="caution">
    <text evidence="2">The sequence shown here is derived from an EMBL/GenBank/DDBJ whole genome shotgun (WGS) entry which is preliminary data.</text>
</comment>
<keyword evidence="3" id="KW-1185">Reference proteome</keyword>